<evidence type="ECO:0000313" key="2">
    <source>
        <dbReference type="Proteomes" id="UP000535511"/>
    </source>
</evidence>
<name>A0A7Y9E7U6_9ACTN</name>
<dbReference type="EMBL" id="JACCBG010000001">
    <property type="protein sequence ID" value="NYD42836.1"/>
    <property type="molecule type" value="Genomic_DNA"/>
</dbReference>
<dbReference type="AlphaFoldDB" id="A0A7Y9E7U6"/>
<dbReference type="Proteomes" id="UP000535511">
    <property type="component" value="Unassembled WGS sequence"/>
</dbReference>
<comment type="caution">
    <text evidence="1">The sequence shown here is derived from an EMBL/GenBank/DDBJ whole genome shotgun (WGS) entry which is preliminary data.</text>
</comment>
<evidence type="ECO:0000313" key="1">
    <source>
        <dbReference type="EMBL" id="NYD42836.1"/>
    </source>
</evidence>
<proteinExistence type="predicted"/>
<organism evidence="1 2">
    <name type="scientific">Nocardioides panaciterrulae</name>
    <dbReference type="NCBI Taxonomy" id="661492"/>
    <lineage>
        <taxon>Bacteria</taxon>
        <taxon>Bacillati</taxon>
        <taxon>Actinomycetota</taxon>
        <taxon>Actinomycetes</taxon>
        <taxon>Propionibacteriales</taxon>
        <taxon>Nocardioidaceae</taxon>
        <taxon>Nocardioides</taxon>
    </lineage>
</organism>
<protein>
    <submittedName>
        <fullName evidence="1">Uncharacterized protein</fullName>
    </submittedName>
</protein>
<dbReference type="RefSeq" id="WP_179664421.1">
    <property type="nucleotide sequence ID" value="NZ_JACCBG010000001.1"/>
</dbReference>
<sequence length="333" mass="36685">MTSALRLTRSPDPGPELDALVRRLGERVGLPGVLDDLARRARRGFGPGLRVRHALTWDREDRRTTQWWPQGVSTSADASETGEVHGRRMVAVSWYAKPVGGEPTHGTRISFLDLDARCYQHVLLLTPGGKPLRVHAGGLVWWGPHLHVTATARGFWTFRLDDLVRVRDPRDALGYRYALPARFQHRADSDEGTQPLRYSCLSLDRSTAPPQLVVGEYGRGRQTTRLARFALDPVSQLPATDAGGVAAPLAVEDLGVKGVQGVACLGGRTFLSVSHGTRTPGSLYAGTPGSFRSHRWASPMGPEDLSAWPSRDQLWTVTEHPRRRWLVALRPPG</sequence>
<reference evidence="1 2" key="1">
    <citation type="submission" date="2020-07" db="EMBL/GenBank/DDBJ databases">
        <title>Sequencing the genomes of 1000 actinobacteria strains.</title>
        <authorList>
            <person name="Klenk H.-P."/>
        </authorList>
    </citation>
    <scope>NUCLEOTIDE SEQUENCE [LARGE SCALE GENOMIC DNA]</scope>
    <source>
        <strain evidence="1 2">DSM 21350</strain>
    </source>
</reference>
<gene>
    <name evidence="1" type="ORF">BJZ21_002919</name>
</gene>
<accession>A0A7Y9E7U6</accession>
<keyword evidence="2" id="KW-1185">Reference proteome</keyword>